<comment type="caution">
    <text evidence="1">The sequence shown here is derived from an EMBL/GenBank/DDBJ whole genome shotgun (WGS) entry which is preliminary data.</text>
</comment>
<dbReference type="AlphaFoldDB" id="K5ZDD5"/>
<dbReference type="EMBL" id="AGZO01000031">
    <property type="protein sequence ID" value="EKN09411.1"/>
    <property type="molecule type" value="Genomic_DNA"/>
</dbReference>
<organism evidence="1 2">
    <name type="scientific">Parabacteroides goldsteinii CL02T12C30</name>
    <dbReference type="NCBI Taxonomy" id="999418"/>
    <lineage>
        <taxon>Bacteria</taxon>
        <taxon>Pseudomonadati</taxon>
        <taxon>Bacteroidota</taxon>
        <taxon>Bacteroidia</taxon>
        <taxon>Bacteroidales</taxon>
        <taxon>Tannerellaceae</taxon>
        <taxon>Parabacteroides</taxon>
    </lineage>
</organism>
<sequence>MCIQKKIIQNLEGFDVIVLINILYDSLVCNVDMNLYSIVRKKTI</sequence>
<evidence type="ECO:0000313" key="1">
    <source>
        <dbReference type="EMBL" id="EKN09411.1"/>
    </source>
</evidence>
<dbReference type="HOGENOM" id="CLU_3219665_0_0_10"/>
<dbReference type="Proteomes" id="UP000006330">
    <property type="component" value="Unassembled WGS sequence"/>
</dbReference>
<reference evidence="1 2" key="1">
    <citation type="submission" date="2012-02" db="EMBL/GenBank/DDBJ databases">
        <title>The Genome Sequence of Parabacteroides goldsteinii CL02T12C30.</title>
        <authorList>
            <consortium name="The Broad Institute Genome Sequencing Platform"/>
            <person name="Earl A."/>
            <person name="Ward D."/>
            <person name="Feldgarden M."/>
            <person name="Gevers D."/>
            <person name="Zitomersky N.L."/>
            <person name="Coyne M.J."/>
            <person name="Comstock L.E."/>
            <person name="Young S.K."/>
            <person name="Zeng Q."/>
            <person name="Gargeya S."/>
            <person name="Fitzgerald M."/>
            <person name="Haas B."/>
            <person name="Abouelleil A."/>
            <person name="Alvarado L."/>
            <person name="Arachchi H.M."/>
            <person name="Berlin A."/>
            <person name="Chapman S.B."/>
            <person name="Gearin G."/>
            <person name="Goldberg J."/>
            <person name="Griggs A."/>
            <person name="Gujja S."/>
            <person name="Hansen M."/>
            <person name="Heiman D."/>
            <person name="Howarth C."/>
            <person name="Larimer J."/>
            <person name="Lui A."/>
            <person name="MacDonald P.J.P."/>
            <person name="McCowen C."/>
            <person name="Montmayeur A."/>
            <person name="Murphy C."/>
            <person name="Neiman D."/>
            <person name="Pearson M."/>
            <person name="Priest M."/>
            <person name="Roberts A."/>
            <person name="Saif S."/>
            <person name="Shea T."/>
            <person name="Sisk P."/>
            <person name="Stolte C."/>
            <person name="Sykes S."/>
            <person name="Wortman J."/>
            <person name="Nusbaum C."/>
            <person name="Birren B."/>
        </authorList>
    </citation>
    <scope>NUCLEOTIDE SEQUENCE [LARGE SCALE GENOMIC DNA]</scope>
    <source>
        <strain evidence="1 2">CL02T12C30</strain>
    </source>
</reference>
<evidence type="ECO:0000313" key="2">
    <source>
        <dbReference type="Proteomes" id="UP000006330"/>
    </source>
</evidence>
<gene>
    <name evidence="1" type="ORF">HMPREF1076_04440</name>
</gene>
<name>K5ZDD5_9BACT</name>
<protein>
    <submittedName>
        <fullName evidence="1">Uncharacterized protein</fullName>
    </submittedName>
</protein>
<accession>K5ZDD5</accession>
<proteinExistence type="predicted"/>